<evidence type="ECO:0000313" key="2">
    <source>
        <dbReference type="EMBL" id="MBD8003875.1"/>
    </source>
</evidence>
<dbReference type="EMBL" id="JACSPV010000002">
    <property type="protein sequence ID" value="MBD8003875.1"/>
    <property type="molecule type" value="Genomic_DNA"/>
</dbReference>
<protein>
    <submittedName>
        <fullName evidence="2">Uncharacterized protein</fullName>
    </submittedName>
</protein>
<organism evidence="2 3">
    <name type="scientific">Bacillus norwichensis</name>
    <dbReference type="NCBI Taxonomy" id="2762217"/>
    <lineage>
        <taxon>Bacteria</taxon>
        <taxon>Bacillati</taxon>
        <taxon>Bacillota</taxon>
        <taxon>Bacilli</taxon>
        <taxon>Bacillales</taxon>
        <taxon>Bacillaceae</taxon>
        <taxon>Bacillus</taxon>
    </lineage>
</organism>
<evidence type="ECO:0000313" key="3">
    <source>
        <dbReference type="Proteomes" id="UP000648182"/>
    </source>
</evidence>
<reference evidence="2 3" key="1">
    <citation type="submission" date="2020-08" db="EMBL/GenBank/DDBJ databases">
        <title>A Genomic Blueprint of the Chicken Gut Microbiome.</title>
        <authorList>
            <person name="Gilroy R."/>
            <person name="Ravi A."/>
            <person name="Getino M."/>
            <person name="Pursley I."/>
            <person name="Horton D.L."/>
            <person name="Alikhan N.-F."/>
            <person name="Baker D."/>
            <person name="Gharbi K."/>
            <person name="Hall N."/>
            <person name="Watson M."/>
            <person name="Adriaenssens E.M."/>
            <person name="Foster-Nyarko E."/>
            <person name="Jarju S."/>
            <person name="Secka A."/>
            <person name="Antonio M."/>
            <person name="Oren A."/>
            <person name="Chaudhuri R."/>
            <person name="La Ragione R.M."/>
            <person name="Hildebrand F."/>
            <person name="Pallen M.J."/>
        </authorList>
    </citation>
    <scope>NUCLEOTIDE SEQUENCE [LARGE SCALE GENOMIC DNA]</scope>
    <source>
        <strain evidence="2 3">Sa1BUA2</strain>
    </source>
</reference>
<comment type="caution">
    <text evidence="2">The sequence shown here is derived from an EMBL/GenBank/DDBJ whole genome shotgun (WGS) entry which is preliminary data.</text>
</comment>
<feature type="transmembrane region" description="Helical" evidence="1">
    <location>
        <begin position="34"/>
        <end position="50"/>
    </location>
</feature>
<dbReference type="RefSeq" id="WP_191809606.1">
    <property type="nucleotide sequence ID" value="NZ_JACSPV010000002.1"/>
</dbReference>
<gene>
    <name evidence="2" type="ORF">H9631_02170</name>
</gene>
<keyword evidence="1" id="KW-0472">Membrane</keyword>
<keyword evidence="1" id="KW-0812">Transmembrane</keyword>
<keyword evidence="3" id="KW-1185">Reference proteome</keyword>
<name>A0ABR8VGM0_9BACI</name>
<sequence>MDDFTILVLLLFIGTLLTFIVNKVKKNHSNKLGAIIWIMIGIIFLYLWYFK</sequence>
<feature type="transmembrane region" description="Helical" evidence="1">
    <location>
        <begin position="6"/>
        <end position="22"/>
    </location>
</feature>
<keyword evidence="1" id="KW-1133">Transmembrane helix</keyword>
<accession>A0ABR8VGM0</accession>
<dbReference type="Proteomes" id="UP000648182">
    <property type="component" value="Unassembled WGS sequence"/>
</dbReference>
<proteinExistence type="predicted"/>
<evidence type="ECO:0000256" key="1">
    <source>
        <dbReference type="SAM" id="Phobius"/>
    </source>
</evidence>